<proteinExistence type="inferred from homology"/>
<accession>A0A1H5SBS3</accession>
<dbReference type="PANTHER" id="PTHR43649">
    <property type="entry name" value="ARABINOSE-BINDING PROTEIN-RELATED"/>
    <property type="match status" value="1"/>
</dbReference>
<name>A0A1H5SBS3_9ACTN</name>
<dbReference type="Gene3D" id="3.40.190.10">
    <property type="entry name" value="Periplasmic binding protein-like II"/>
    <property type="match status" value="2"/>
</dbReference>
<dbReference type="InterPro" id="IPR050490">
    <property type="entry name" value="Bact_solute-bd_prot1"/>
</dbReference>
<dbReference type="Pfam" id="PF01547">
    <property type="entry name" value="SBP_bac_1"/>
    <property type="match status" value="1"/>
</dbReference>
<evidence type="ECO:0000313" key="3">
    <source>
        <dbReference type="EMBL" id="SEF48032.1"/>
    </source>
</evidence>
<evidence type="ECO:0000256" key="1">
    <source>
        <dbReference type="ARBA" id="ARBA00008520"/>
    </source>
</evidence>
<dbReference type="Proteomes" id="UP000236754">
    <property type="component" value="Unassembled WGS sequence"/>
</dbReference>
<dbReference type="EMBL" id="FNVU01000001">
    <property type="protein sequence ID" value="SEF48032.1"/>
    <property type="molecule type" value="Genomic_DNA"/>
</dbReference>
<dbReference type="PANTHER" id="PTHR43649:SF29">
    <property type="entry name" value="OSMOPROTECTIVE COMPOUNDS-BINDING PROTEIN GGTB"/>
    <property type="match status" value="1"/>
</dbReference>
<evidence type="ECO:0000256" key="2">
    <source>
        <dbReference type="ARBA" id="ARBA00022448"/>
    </source>
</evidence>
<dbReference type="SUPFAM" id="SSF53850">
    <property type="entry name" value="Periplasmic binding protein-like II"/>
    <property type="match status" value="1"/>
</dbReference>
<dbReference type="InterPro" id="IPR006059">
    <property type="entry name" value="SBP"/>
</dbReference>
<protein>
    <submittedName>
        <fullName evidence="3">Carbohydrate ABC transporter substrate-binding protein, CUT1 family</fullName>
    </submittedName>
</protein>
<gene>
    <name evidence="3" type="ORF">SAMN05216223_10171</name>
</gene>
<keyword evidence="4" id="KW-1185">Reference proteome</keyword>
<organism evidence="3 4">
    <name type="scientific">Actinacidiphila yanglinensis</name>
    <dbReference type="NCBI Taxonomy" id="310779"/>
    <lineage>
        <taxon>Bacteria</taxon>
        <taxon>Bacillati</taxon>
        <taxon>Actinomycetota</taxon>
        <taxon>Actinomycetes</taxon>
        <taxon>Kitasatosporales</taxon>
        <taxon>Streptomycetaceae</taxon>
        <taxon>Actinacidiphila</taxon>
    </lineage>
</organism>
<keyword evidence="2" id="KW-0813">Transport</keyword>
<evidence type="ECO:0000313" key="4">
    <source>
        <dbReference type="Proteomes" id="UP000236754"/>
    </source>
</evidence>
<reference evidence="3 4" key="1">
    <citation type="submission" date="2016-10" db="EMBL/GenBank/DDBJ databases">
        <authorList>
            <person name="de Groot N.N."/>
        </authorList>
    </citation>
    <scope>NUCLEOTIDE SEQUENCE [LARGE SCALE GENOMIC DNA]</scope>
    <source>
        <strain evidence="3 4">CGMCC 4.2023</strain>
    </source>
</reference>
<comment type="similarity">
    <text evidence="1">Belongs to the bacterial solute-binding protein 1 family.</text>
</comment>
<dbReference type="AlphaFoldDB" id="A0A1H5SBS3"/>
<dbReference type="RefSeq" id="WP_103883517.1">
    <property type="nucleotide sequence ID" value="NZ_FNVU01000001.1"/>
</dbReference>
<sequence length="422" mass="45847">MRRPSGRSYAVIGVCLAVLALAGVVVVRAVGSNGSLTLLANWTGGDETLFRENVIKPFEAKEHIHVLYEGSSAESQVLAADVETGTAPDIAVLPGPGELATYASQDQLTSLDGLFEAGDFYQPWAEEALGPDGKTAHHYWLPIKTDLKSSVWYPKDMTAAQRTAAAKDPASWCVGMVSGATSGWPGTDWIEDILLQQSGDKVYQDWATGKLSWTDQRVKRAWQTWGAMVGAGQEQYVRRSLTTPYAKASQNSKCTLEHQSSFIRTGERWSETAGSAFTPSSTLIPGARTDQQEWEVSADLAAMLHDTSQARAFLRYLARKDVQAKWGLAQSGFSADRQVEPSVYVTDPVTKSVADTLRASGVERCYDASDAMPAVMRDDFQLAATNYLADPATLNQQLATLDGVRTKQAKTLHWLPSVCGSN</sequence>
<dbReference type="OrthoDB" id="8663148at2"/>